<organism evidence="1 2">
    <name type="scientific">Racocetra persica</name>
    <dbReference type="NCBI Taxonomy" id="160502"/>
    <lineage>
        <taxon>Eukaryota</taxon>
        <taxon>Fungi</taxon>
        <taxon>Fungi incertae sedis</taxon>
        <taxon>Mucoromycota</taxon>
        <taxon>Glomeromycotina</taxon>
        <taxon>Glomeromycetes</taxon>
        <taxon>Diversisporales</taxon>
        <taxon>Gigasporaceae</taxon>
        <taxon>Racocetra</taxon>
    </lineage>
</organism>
<dbReference type="Proteomes" id="UP000789920">
    <property type="component" value="Unassembled WGS sequence"/>
</dbReference>
<evidence type="ECO:0000313" key="2">
    <source>
        <dbReference type="Proteomes" id="UP000789920"/>
    </source>
</evidence>
<proteinExistence type="predicted"/>
<sequence>MSHIIAISSKISMEFIIIGIIEEPAMIETVVSKGSASAPPTENICEGRGLRAESCGSFGTCLLTLSFVSFVRGGSYSADLSETTSLSFFNTKTQRLDSSRVKSLEPEE</sequence>
<reference evidence="1" key="1">
    <citation type="submission" date="2021-06" db="EMBL/GenBank/DDBJ databases">
        <authorList>
            <person name="Kallberg Y."/>
            <person name="Tangrot J."/>
            <person name="Rosling A."/>
        </authorList>
    </citation>
    <scope>NUCLEOTIDE SEQUENCE</scope>
    <source>
        <strain evidence="1">MA461A</strain>
    </source>
</reference>
<feature type="non-terminal residue" evidence="1">
    <location>
        <position position="108"/>
    </location>
</feature>
<accession>A0ACA9P9E0</accession>
<name>A0ACA9P9E0_9GLOM</name>
<keyword evidence="2" id="KW-1185">Reference proteome</keyword>
<evidence type="ECO:0000313" key="1">
    <source>
        <dbReference type="EMBL" id="CAG8696629.1"/>
    </source>
</evidence>
<dbReference type="EMBL" id="CAJVQC010018863">
    <property type="protein sequence ID" value="CAG8696629.1"/>
    <property type="molecule type" value="Genomic_DNA"/>
</dbReference>
<gene>
    <name evidence="1" type="ORF">RPERSI_LOCUS9815</name>
</gene>
<comment type="caution">
    <text evidence="1">The sequence shown here is derived from an EMBL/GenBank/DDBJ whole genome shotgun (WGS) entry which is preliminary data.</text>
</comment>
<protein>
    <submittedName>
        <fullName evidence="1">23867_t:CDS:1</fullName>
    </submittedName>
</protein>